<reference evidence="11 12" key="1">
    <citation type="submission" date="2019-03" db="EMBL/GenBank/DDBJ databases">
        <title>Genomic Encyclopedia of Type Strains, Phase IV (KMG-IV): sequencing the most valuable type-strain genomes for metagenomic binning, comparative biology and taxonomic classification.</title>
        <authorList>
            <person name="Goeker M."/>
        </authorList>
    </citation>
    <scope>NUCLEOTIDE SEQUENCE [LARGE SCALE GENOMIC DNA]</scope>
    <source>
        <strain evidence="11 12">DSM 24830</strain>
    </source>
</reference>
<dbReference type="SUPFAM" id="SSF52540">
    <property type="entry name" value="P-loop containing nucleoside triphosphate hydrolases"/>
    <property type="match status" value="1"/>
</dbReference>
<name>A0A4R1EVL6_9GAMM</name>
<dbReference type="PRINTS" id="PR00326">
    <property type="entry name" value="GTP1OBG"/>
</dbReference>
<feature type="domain" description="Era-type G" evidence="10">
    <location>
        <begin position="12"/>
        <end position="186"/>
    </location>
</feature>
<comment type="caution">
    <text evidence="11">The sequence shown here is derived from an EMBL/GenBank/DDBJ whole genome shotgun (WGS) entry which is preliminary data.</text>
</comment>
<keyword evidence="6" id="KW-0963">Cytoplasm</keyword>
<dbReference type="InterPro" id="IPR027417">
    <property type="entry name" value="P-loop_NTPase"/>
</dbReference>
<evidence type="ECO:0000256" key="8">
    <source>
        <dbReference type="RuleBase" id="RU003761"/>
    </source>
</evidence>
<dbReference type="Gene3D" id="3.30.300.20">
    <property type="match status" value="1"/>
</dbReference>
<dbReference type="GO" id="GO:0003924">
    <property type="term" value="F:GTPase activity"/>
    <property type="evidence" value="ECO:0007669"/>
    <property type="project" value="UniProtKB-UniRule"/>
</dbReference>
<evidence type="ECO:0000256" key="3">
    <source>
        <dbReference type="ARBA" id="ARBA00022741"/>
    </source>
</evidence>
<dbReference type="InterPro" id="IPR004044">
    <property type="entry name" value="KH_dom_type_2"/>
</dbReference>
<keyword evidence="6" id="KW-0699">rRNA-binding</keyword>
<accession>A0A4R1EVL6</accession>
<organism evidence="11 12">
    <name type="scientific">Cocleimonas flava</name>
    <dbReference type="NCBI Taxonomy" id="634765"/>
    <lineage>
        <taxon>Bacteria</taxon>
        <taxon>Pseudomonadati</taxon>
        <taxon>Pseudomonadota</taxon>
        <taxon>Gammaproteobacteria</taxon>
        <taxon>Thiotrichales</taxon>
        <taxon>Thiotrichaceae</taxon>
        <taxon>Cocleimonas</taxon>
    </lineage>
</organism>
<dbReference type="PANTHER" id="PTHR42698">
    <property type="entry name" value="GTPASE ERA"/>
    <property type="match status" value="1"/>
</dbReference>
<dbReference type="InterPro" id="IPR006073">
    <property type="entry name" value="GTP-bd"/>
</dbReference>
<feature type="region of interest" description="G4" evidence="7">
    <location>
        <begin position="135"/>
        <end position="138"/>
    </location>
</feature>
<dbReference type="PROSITE" id="PS50823">
    <property type="entry name" value="KH_TYPE_2"/>
    <property type="match status" value="1"/>
</dbReference>
<keyword evidence="6" id="KW-0472">Membrane</keyword>
<dbReference type="EMBL" id="SMFQ01000004">
    <property type="protein sequence ID" value="TCJ84760.1"/>
    <property type="molecule type" value="Genomic_DNA"/>
</dbReference>
<evidence type="ECO:0000259" key="10">
    <source>
        <dbReference type="PROSITE" id="PS51713"/>
    </source>
</evidence>
<dbReference type="GO" id="GO:0070181">
    <property type="term" value="F:small ribosomal subunit rRNA binding"/>
    <property type="evidence" value="ECO:0007669"/>
    <property type="project" value="UniProtKB-UniRule"/>
</dbReference>
<feature type="region of interest" description="G2" evidence="7">
    <location>
        <begin position="46"/>
        <end position="50"/>
    </location>
</feature>
<evidence type="ECO:0000256" key="1">
    <source>
        <dbReference type="ARBA" id="ARBA00007921"/>
    </source>
</evidence>
<dbReference type="CDD" id="cd22534">
    <property type="entry name" value="KH-II_Era"/>
    <property type="match status" value="1"/>
</dbReference>
<dbReference type="GO" id="GO:0000028">
    <property type="term" value="P:ribosomal small subunit assembly"/>
    <property type="evidence" value="ECO:0007669"/>
    <property type="project" value="TreeGrafter"/>
</dbReference>
<dbReference type="InterPro" id="IPR005225">
    <property type="entry name" value="Small_GTP-bd"/>
</dbReference>
<dbReference type="Gene3D" id="3.40.50.300">
    <property type="entry name" value="P-loop containing nucleotide triphosphate hydrolases"/>
    <property type="match status" value="1"/>
</dbReference>
<comment type="subcellular location">
    <subcellularLocation>
        <location evidence="6">Cytoplasm</location>
    </subcellularLocation>
    <subcellularLocation>
        <location evidence="6">Cell membrane</location>
        <topology evidence="6">Peripheral membrane protein</topology>
    </subcellularLocation>
</comment>
<dbReference type="InterPro" id="IPR009019">
    <property type="entry name" value="KH_sf_prok-type"/>
</dbReference>
<evidence type="ECO:0000256" key="4">
    <source>
        <dbReference type="ARBA" id="ARBA00022884"/>
    </source>
</evidence>
<keyword evidence="5 6" id="KW-0342">GTP-binding</keyword>
<dbReference type="GO" id="GO:0005525">
    <property type="term" value="F:GTP binding"/>
    <property type="evidence" value="ECO:0007669"/>
    <property type="project" value="UniProtKB-UniRule"/>
</dbReference>
<dbReference type="InterPro" id="IPR030388">
    <property type="entry name" value="G_ERA_dom"/>
</dbReference>
<dbReference type="SUPFAM" id="SSF54814">
    <property type="entry name" value="Prokaryotic type KH domain (KH-domain type II)"/>
    <property type="match status" value="1"/>
</dbReference>
<dbReference type="PROSITE" id="PS51713">
    <property type="entry name" value="G_ERA"/>
    <property type="match status" value="1"/>
</dbReference>
<evidence type="ECO:0000256" key="6">
    <source>
        <dbReference type="HAMAP-Rule" id="MF_00367"/>
    </source>
</evidence>
<protein>
    <recommendedName>
        <fullName evidence="2 6">GTPase Era</fullName>
    </recommendedName>
</protein>
<keyword evidence="6" id="KW-0690">Ribosome biogenesis</keyword>
<dbReference type="RefSeq" id="WP_243651610.1">
    <property type="nucleotide sequence ID" value="NZ_BAAAFU010000006.1"/>
</dbReference>
<proteinExistence type="inferred from homology"/>
<evidence type="ECO:0000256" key="5">
    <source>
        <dbReference type="ARBA" id="ARBA00023134"/>
    </source>
</evidence>
<evidence type="ECO:0000256" key="2">
    <source>
        <dbReference type="ARBA" id="ARBA00020484"/>
    </source>
</evidence>
<feature type="region of interest" description="G3" evidence="7">
    <location>
        <begin position="73"/>
        <end position="76"/>
    </location>
</feature>
<comment type="function">
    <text evidence="6">An essential GTPase that binds both GDP and GTP, with rapid nucleotide exchange. Plays a role in 16S rRNA processing and 30S ribosomal subunit biogenesis and possibly also in cell cycle regulation and energy metabolism.</text>
</comment>
<evidence type="ECO:0000313" key="12">
    <source>
        <dbReference type="Proteomes" id="UP000294887"/>
    </source>
</evidence>
<evidence type="ECO:0000259" key="9">
    <source>
        <dbReference type="PROSITE" id="PS50823"/>
    </source>
</evidence>
<dbReference type="InterPro" id="IPR005662">
    <property type="entry name" value="GTPase_Era-like"/>
</dbReference>
<dbReference type="InterPro" id="IPR015946">
    <property type="entry name" value="KH_dom-like_a/b"/>
</dbReference>
<keyword evidence="4 6" id="KW-0694">RNA-binding</keyword>
<keyword evidence="3 6" id="KW-0547">Nucleotide-binding</keyword>
<comment type="similarity">
    <text evidence="1 6 7 8">Belongs to the TRAFAC class TrmE-Era-EngA-EngB-Septin-like GTPase superfamily. Era GTPase family.</text>
</comment>
<dbReference type="HAMAP" id="MF_00367">
    <property type="entry name" value="GTPase_Era"/>
    <property type="match status" value="1"/>
</dbReference>
<dbReference type="NCBIfam" id="TIGR00231">
    <property type="entry name" value="small_GTP"/>
    <property type="match status" value="1"/>
</dbReference>
<feature type="binding site" evidence="6">
    <location>
        <begin position="135"/>
        <end position="138"/>
    </location>
    <ligand>
        <name>GTP</name>
        <dbReference type="ChEBI" id="CHEBI:37565"/>
    </ligand>
</feature>
<evidence type="ECO:0000256" key="7">
    <source>
        <dbReference type="PROSITE-ProRule" id="PRU01050"/>
    </source>
</evidence>
<feature type="domain" description="KH type-2" evidence="9">
    <location>
        <begin position="209"/>
        <end position="293"/>
    </location>
</feature>
<comment type="subunit">
    <text evidence="6">Monomer.</text>
</comment>
<keyword evidence="12" id="KW-1185">Reference proteome</keyword>
<dbReference type="AlphaFoldDB" id="A0A4R1EVL6"/>
<feature type="region of interest" description="G1" evidence="7">
    <location>
        <begin position="20"/>
        <end position="27"/>
    </location>
</feature>
<dbReference type="Pfam" id="PF07650">
    <property type="entry name" value="KH_2"/>
    <property type="match status" value="1"/>
</dbReference>
<dbReference type="CDD" id="cd04163">
    <property type="entry name" value="Era"/>
    <property type="match status" value="1"/>
</dbReference>
<keyword evidence="6" id="KW-1003">Cell membrane</keyword>
<dbReference type="Proteomes" id="UP000294887">
    <property type="component" value="Unassembled WGS sequence"/>
</dbReference>
<gene>
    <name evidence="6" type="primary">era</name>
    <name evidence="11" type="ORF">EV695_2721</name>
</gene>
<dbReference type="NCBIfam" id="NF000908">
    <property type="entry name" value="PRK00089.1"/>
    <property type="match status" value="1"/>
</dbReference>
<sequence length="313" mass="35767">MSREVINPVDTQCGTVSIIGRPNVGKSTLLNHLVGYKISAIANKPQTTRTNIRGIVTEVQGDTHPGYQIIFTDTPGIHLNSKNLLNRTLNSEAVAAVEDVDAIIFIVEALKWTEEDDFVISRLKHTTKPVLLLINKVDRIKEKERLFEFLQMVSKKRDFAELIPVSAAKGINTDIVIESLLKVIPKSEFIYPEDYITDKSVRFICGELIREQLVLNLHEELPYTTAVEIERYEETDDLVTIEVVIWTDRKNQKGIIIGKKGETLKRIGQGARRSLEEFLMKKVMLKQWVKVEENWQNNPRHLNELGIISNREL</sequence>
<dbReference type="GO" id="GO:0043024">
    <property type="term" value="F:ribosomal small subunit binding"/>
    <property type="evidence" value="ECO:0007669"/>
    <property type="project" value="TreeGrafter"/>
</dbReference>
<dbReference type="NCBIfam" id="TIGR00436">
    <property type="entry name" value="era"/>
    <property type="match status" value="1"/>
</dbReference>
<dbReference type="GO" id="GO:0005829">
    <property type="term" value="C:cytosol"/>
    <property type="evidence" value="ECO:0007669"/>
    <property type="project" value="TreeGrafter"/>
</dbReference>
<dbReference type="PANTHER" id="PTHR42698:SF1">
    <property type="entry name" value="GTPASE ERA, MITOCHONDRIAL"/>
    <property type="match status" value="1"/>
</dbReference>
<feature type="binding site" evidence="6">
    <location>
        <begin position="20"/>
        <end position="27"/>
    </location>
    <ligand>
        <name>GTP</name>
        <dbReference type="ChEBI" id="CHEBI:37565"/>
    </ligand>
</feature>
<evidence type="ECO:0000313" key="11">
    <source>
        <dbReference type="EMBL" id="TCJ84760.1"/>
    </source>
</evidence>
<feature type="region of interest" description="G5" evidence="7">
    <location>
        <begin position="165"/>
        <end position="167"/>
    </location>
</feature>
<dbReference type="Pfam" id="PF01926">
    <property type="entry name" value="MMR_HSR1"/>
    <property type="match status" value="1"/>
</dbReference>
<dbReference type="GO" id="GO:0005886">
    <property type="term" value="C:plasma membrane"/>
    <property type="evidence" value="ECO:0007669"/>
    <property type="project" value="UniProtKB-SubCell"/>
</dbReference>
<feature type="binding site" evidence="6">
    <location>
        <begin position="73"/>
        <end position="77"/>
    </location>
    <ligand>
        <name>GTP</name>
        <dbReference type="ChEBI" id="CHEBI:37565"/>
    </ligand>
</feature>